<dbReference type="PANTHER" id="PTHR47966">
    <property type="entry name" value="BETA-SITE APP-CLEAVING ENZYME, ISOFORM A-RELATED"/>
    <property type="match status" value="1"/>
</dbReference>
<dbReference type="GO" id="GO:0006508">
    <property type="term" value="P:proteolysis"/>
    <property type="evidence" value="ECO:0007669"/>
    <property type="project" value="UniProtKB-KW"/>
</dbReference>
<feature type="compositionally biased region" description="Low complexity" evidence="5">
    <location>
        <begin position="429"/>
        <end position="440"/>
    </location>
</feature>
<dbReference type="InterPro" id="IPR033121">
    <property type="entry name" value="PEPTIDASE_A1"/>
</dbReference>
<keyword evidence="9" id="KW-1185">Reference proteome</keyword>
<dbReference type="InterPro" id="IPR021109">
    <property type="entry name" value="Peptidase_aspartic_dom_sf"/>
</dbReference>
<dbReference type="SUPFAM" id="SSF50630">
    <property type="entry name" value="Acid proteases"/>
    <property type="match status" value="1"/>
</dbReference>
<feature type="region of interest" description="Disordered" evidence="5">
    <location>
        <begin position="388"/>
        <end position="440"/>
    </location>
</feature>
<dbReference type="Pfam" id="PF00026">
    <property type="entry name" value="Asp"/>
    <property type="match status" value="1"/>
</dbReference>
<feature type="region of interest" description="Disordered" evidence="5">
    <location>
        <begin position="491"/>
        <end position="514"/>
    </location>
</feature>
<dbReference type="PRINTS" id="PR00792">
    <property type="entry name" value="PEPSIN"/>
</dbReference>
<keyword evidence="4" id="KW-0378">Hydrolase</keyword>
<dbReference type="InParanoid" id="K5WIE5"/>
<keyword evidence="3" id="KW-1015">Disulfide bond</keyword>
<dbReference type="PANTHER" id="PTHR47966:SF51">
    <property type="entry name" value="BETA-SITE APP-CLEAVING ENZYME, ISOFORM A-RELATED"/>
    <property type="match status" value="1"/>
</dbReference>
<keyword evidence="6" id="KW-1133">Transmembrane helix</keyword>
<dbReference type="HOGENOM" id="CLU_013253_8_2_1"/>
<accession>K5WIE5</accession>
<dbReference type="InterPro" id="IPR001461">
    <property type="entry name" value="Aspartic_peptidase_A1"/>
</dbReference>
<feature type="compositionally biased region" description="Low complexity" evidence="5">
    <location>
        <begin position="393"/>
        <end position="413"/>
    </location>
</feature>
<name>K5WIE5_PHACS</name>
<dbReference type="AlphaFoldDB" id="K5WIE5"/>
<protein>
    <recommendedName>
        <fullName evidence="7">Peptidase A1 domain-containing protein</fullName>
    </recommendedName>
</protein>
<keyword evidence="2 4" id="KW-0064">Aspartyl protease</keyword>
<dbReference type="OrthoDB" id="771136at2759"/>
<keyword evidence="6" id="KW-0812">Transmembrane</keyword>
<evidence type="ECO:0000256" key="3">
    <source>
        <dbReference type="PIRSR" id="PIRSR601461-2"/>
    </source>
</evidence>
<keyword evidence="4" id="KW-0645">Protease</keyword>
<evidence type="ECO:0000256" key="2">
    <source>
        <dbReference type="ARBA" id="ARBA00022750"/>
    </source>
</evidence>
<feature type="domain" description="Peptidase A1" evidence="7">
    <location>
        <begin position="1"/>
        <end position="336"/>
    </location>
</feature>
<dbReference type="PROSITE" id="PS00141">
    <property type="entry name" value="ASP_PROTEASE"/>
    <property type="match status" value="1"/>
</dbReference>
<evidence type="ECO:0000313" key="8">
    <source>
        <dbReference type="EMBL" id="EKM58859.1"/>
    </source>
</evidence>
<feature type="non-terminal residue" evidence="8">
    <location>
        <position position="514"/>
    </location>
</feature>
<evidence type="ECO:0000256" key="4">
    <source>
        <dbReference type="RuleBase" id="RU000454"/>
    </source>
</evidence>
<gene>
    <name evidence="8" type="ORF">PHACADRAFT_86559</name>
</gene>
<dbReference type="Gene3D" id="2.40.70.10">
    <property type="entry name" value="Acid Proteases"/>
    <property type="match status" value="2"/>
</dbReference>
<feature type="disulfide bond" evidence="3">
    <location>
        <begin position="249"/>
        <end position="292"/>
    </location>
</feature>
<evidence type="ECO:0000256" key="5">
    <source>
        <dbReference type="SAM" id="MobiDB-lite"/>
    </source>
</evidence>
<dbReference type="EMBL" id="JH930469">
    <property type="protein sequence ID" value="EKM58859.1"/>
    <property type="molecule type" value="Genomic_DNA"/>
</dbReference>
<dbReference type="KEGG" id="pco:PHACADRAFT_86559"/>
<dbReference type="GO" id="GO:0004190">
    <property type="term" value="F:aspartic-type endopeptidase activity"/>
    <property type="evidence" value="ECO:0007669"/>
    <property type="project" value="UniProtKB-KW"/>
</dbReference>
<dbReference type="InterPro" id="IPR001969">
    <property type="entry name" value="Aspartic_peptidase_AS"/>
</dbReference>
<evidence type="ECO:0000256" key="6">
    <source>
        <dbReference type="SAM" id="Phobius"/>
    </source>
</evidence>
<proteinExistence type="inferred from homology"/>
<feature type="compositionally biased region" description="Basic and acidic residues" evidence="5">
    <location>
        <begin position="495"/>
        <end position="514"/>
    </location>
</feature>
<evidence type="ECO:0000259" key="7">
    <source>
        <dbReference type="PROSITE" id="PS51767"/>
    </source>
</evidence>
<dbReference type="PROSITE" id="PS51767">
    <property type="entry name" value="PEPTIDASE_A1"/>
    <property type="match status" value="1"/>
</dbReference>
<evidence type="ECO:0000256" key="1">
    <source>
        <dbReference type="ARBA" id="ARBA00007447"/>
    </source>
</evidence>
<organism evidence="8 9">
    <name type="scientific">Phanerochaete carnosa (strain HHB-10118-sp)</name>
    <name type="common">White-rot fungus</name>
    <name type="synonym">Peniophora carnosa</name>
    <dbReference type="NCBI Taxonomy" id="650164"/>
    <lineage>
        <taxon>Eukaryota</taxon>
        <taxon>Fungi</taxon>
        <taxon>Dikarya</taxon>
        <taxon>Basidiomycota</taxon>
        <taxon>Agaricomycotina</taxon>
        <taxon>Agaricomycetes</taxon>
        <taxon>Polyporales</taxon>
        <taxon>Phanerochaetaceae</taxon>
        <taxon>Phanerochaete</taxon>
    </lineage>
</organism>
<evidence type="ECO:0000313" key="9">
    <source>
        <dbReference type="Proteomes" id="UP000008370"/>
    </source>
</evidence>
<comment type="similarity">
    <text evidence="1 4">Belongs to the peptidase A1 family.</text>
</comment>
<reference evidence="8 9" key="1">
    <citation type="journal article" date="2012" name="BMC Genomics">
        <title>Comparative genomics of the white-rot fungi, Phanerochaete carnosa and P. chrysosporium, to elucidate the genetic basis of the distinct wood types they colonize.</title>
        <authorList>
            <person name="Suzuki H."/>
            <person name="MacDonald J."/>
            <person name="Syed K."/>
            <person name="Salamov A."/>
            <person name="Hori C."/>
            <person name="Aerts A."/>
            <person name="Henrissat B."/>
            <person name="Wiebenga A."/>
            <person name="vanKuyk P.A."/>
            <person name="Barry K."/>
            <person name="Lindquist E."/>
            <person name="LaButti K."/>
            <person name="Lapidus A."/>
            <person name="Lucas S."/>
            <person name="Coutinho P."/>
            <person name="Gong Y."/>
            <person name="Samejima M."/>
            <person name="Mahadevan R."/>
            <person name="Abou-Zaid M."/>
            <person name="de Vries R.P."/>
            <person name="Igarashi K."/>
            <person name="Yadav J.S."/>
            <person name="Grigoriev I.V."/>
            <person name="Master E.R."/>
        </authorList>
    </citation>
    <scope>NUCLEOTIDE SEQUENCE [LARGE SCALE GENOMIC DNA]</scope>
    <source>
        <strain evidence="8 9">HHB-10118-sp</strain>
    </source>
</reference>
<dbReference type="Proteomes" id="UP000008370">
    <property type="component" value="Unassembled WGS sequence"/>
</dbReference>
<dbReference type="GeneID" id="18920549"/>
<dbReference type="InterPro" id="IPR034164">
    <property type="entry name" value="Pepsin-like_dom"/>
</dbReference>
<feature type="transmembrane region" description="Helical" evidence="6">
    <location>
        <begin position="446"/>
        <end position="472"/>
    </location>
</feature>
<dbReference type="CDD" id="cd05471">
    <property type="entry name" value="pepsin_like"/>
    <property type="match status" value="1"/>
</dbReference>
<sequence length="514" mass="54950">YTVNITLGGQQFNILLDSGSSDLWIQTNQSVKIVNDSGIVAQISYGEGFVEGPIQFAELKLGAYTVPSQAFLNVNKVTTSQDLPSGTQGILGIAFDSALLDSTELYLKHFWGNDTTLGRTPLSNILNQNTSAVPAFDVSLGRSGDLDEYSAGLFLIGEHAPQNQAVESAPQLPQAVEGRWSAIVEGLSVNGHNYTFKTKSKVTTVPQGQLVGFLDTGTSLPEVPEDVADFIYSNIDGSVKNGGVWFVPCESGANSTWYLGGQAFPMHPLDLTVLSPIIWSPTSDANVNITFCFGAYQIGTPPYQGVDMVLGDNFLRNVYVSFNFGPDIDRTQNGTGSFMQLLSVTQEDTAWVDFERSRMETMMVLGNYIDPAVIQQFPGGLDNLSQQLNGLAPAPTNGTNSTSSSSGASGSSADNEADGESRVLGAVESSSPSSDSDSVVSRLDKYGPVIIGLLGANVGVMLLLWVISLVVCTRGVMRRGVQTRNLPANYAPVSFKDKGSDDPEYSAHVHNYSD</sequence>
<dbReference type="RefSeq" id="XP_007391450.1">
    <property type="nucleotide sequence ID" value="XM_007391388.1"/>
</dbReference>
<keyword evidence="6" id="KW-0472">Membrane</keyword>